<proteinExistence type="inferred from homology"/>
<dbReference type="Gene3D" id="1.20.5.170">
    <property type="match status" value="1"/>
</dbReference>
<protein>
    <submittedName>
        <fullName evidence="10 11">CCAAT/enhancer-binding protein delta-like isoform X1</fullName>
    </submittedName>
</protein>
<evidence type="ECO:0000313" key="10">
    <source>
        <dbReference type="RefSeq" id="XP_028041243.1"/>
    </source>
</evidence>
<dbReference type="InterPro" id="IPR040223">
    <property type="entry name" value="PAR_bZIP"/>
</dbReference>
<keyword evidence="4" id="KW-0238">DNA-binding</keyword>
<dbReference type="RefSeq" id="XP_028041251.1">
    <property type="nucleotide sequence ID" value="XM_028185450.1"/>
</dbReference>
<keyword evidence="9" id="KW-1185">Reference proteome</keyword>
<evidence type="ECO:0000313" key="15">
    <source>
        <dbReference type="RefSeq" id="XP_028041248.1"/>
    </source>
</evidence>
<feature type="domain" description="BZIP" evidence="8">
    <location>
        <begin position="93"/>
        <end position="163"/>
    </location>
</feature>
<sequence>MESRCRVLEAECQSQHGGALAALSLLRTYDRFLIPPDVHAVVGPLLAAIPPAARCLPSYCHHLPLAPATAVLPPATESEVRRRGEKRPIPPELKDDKYFERRRRNNQAAKKSRDARRIREDQVSTAARIAWRACLLEQENASLRAELAALRHEMRALRSLLAAPAAPDRDQPSSTTRH</sequence>
<dbReference type="GO" id="GO:0005634">
    <property type="term" value="C:nucleus"/>
    <property type="evidence" value="ECO:0007669"/>
    <property type="project" value="UniProtKB-SubCell"/>
</dbReference>
<evidence type="ECO:0000256" key="3">
    <source>
        <dbReference type="ARBA" id="ARBA00023015"/>
    </source>
</evidence>
<evidence type="ECO:0000256" key="7">
    <source>
        <dbReference type="SAM" id="MobiDB-lite"/>
    </source>
</evidence>
<keyword evidence="6" id="KW-0539">Nucleus</keyword>
<evidence type="ECO:0000313" key="18">
    <source>
        <dbReference type="RefSeq" id="XP_028041251.1"/>
    </source>
</evidence>
<dbReference type="KEGG" id="bman:114251240"/>
<dbReference type="GO" id="GO:0000978">
    <property type="term" value="F:RNA polymerase II cis-regulatory region sequence-specific DNA binding"/>
    <property type="evidence" value="ECO:0007669"/>
    <property type="project" value="TreeGrafter"/>
</dbReference>
<dbReference type="InterPro" id="IPR004827">
    <property type="entry name" value="bZIP"/>
</dbReference>
<dbReference type="PANTHER" id="PTHR11988">
    <property type="entry name" value="THYROTROPH EMBRYONIC FACTOR RELATED"/>
    <property type="match status" value="1"/>
</dbReference>
<evidence type="ECO:0000256" key="2">
    <source>
        <dbReference type="ARBA" id="ARBA00006079"/>
    </source>
</evidence>
<evidence type="ECO:0000313" key="11">
    <source>
        <dbReference type="RefSeq" id="XP_028041244.1"/>
    </source>
</evidence>
<feature type="region of interest" description="Disordered" evidence="7">
    <location>
        <begin position="75"/>
        <end position="119"/>
    </location>
</feature>
<evidence type="ECO:0000313" key="13">
    <source>
        <dbReference type="RefSeq" id="XP_028041246.1"/>
    </source>
</evidence>
<evidence type="ECO:0000313" key="17">
    <source>
        <dbReference type="RefSeq" id="XP_028041250.1"/>
    </source>
</evidence>
<dbReference type="CDD" id="cd14695">
    <property type="entry name" value="bZIP_HLF"/>
    <property type="match status" value="1"/>
</dbReference>
<dbReference type="FunFam" id="1.20.5.170:FF:000025">
    <property type="entry name" value="nuclear factor interleukin-3-regulated protein-like"/>
    <property type="match status" value="1"/>
</dbReference>
<dbReference type="SMART" id="SM00338">
    <property type="entry name" value="BRLZ"/>
    <property type="match status" value="1"/>
</dbReference>
<comment type="similarity">
    <text evidence="2">Belongs to the bZIP family. NFIL3 subfamily.</text>
</comment>
<evidence type="ECO:0000313" key="14">
    <source>
        <dbReference type="RefSeq" id="XP_028041247.1"/>
    </source>
</evidence>
<dbReference type="InterPro" id="IPR046347">
    <property type="entry name" value="bZIP_sf"/>
</dbReference>
<organism evidence="9 15">
    <name type="scientific">Bombyx mandarina</name>
    <name type="common">Wild silk moth</name>
    <name type="synonym">Wild silkworm</name>
    <dbReference type="NCBI Taxonomy" id="7092"/>
    <lineage>
        <taxon>Eukaryota</taxon>
        <taxon>Metazoa</taxon>
        <taxon>Ecdysozoa</taxon>
        <taxon>Arthropoda</taxon>
        <taxon>Hexapoda</taxon>
        <taxon>Insecta</taxon>
        <taxon>Pterygota</taxon>
        <taxon>Neoptera</taxon>
        <taxon>Endopterygota</taxon>
        <taxon>Lepidoptera</taxon>
        <taxon>Glossata</taxon>
        <taxon>Ditrysia</taxon>
        <taxon>Bombycoidea</taxon>
        <taxon>Bombycidae</taxon>
        <taxon>Bombycinae</taxon>
        <taxon>Bombyx</taxon>
    </lineage>
</organism>
<comment type="subcellular location">
    <subcellularLocation>
        <location evidence="1">Nucleus</location>
    </subcellularLocation>
</comment>
<dbReference type="PANTHER" id="PTHR11988:SF55">
    <property type="entry name" value="BZIP DOMAIN-CONTAINING PROTEIN"/>
    <property type="match status" value="1"/>
</dbReference>
<dbReference type="RefSeq" id="XP_028041250.1">
    <property type="nucleotide sequence ID" value="XM_028185449.1"/>
</dbReference>
<evidence type="ECO:0000256" key="5">
    <source>
        <dbReference type="ARBA" id="ARBA00023163"/>
    </source>
</evidence>
<dbReference type="RefSeq" id="XP_028041244.1">
    <property type="nucleotide sequence ID" value="XM_028185443.1"/>
</dbReference>
<dbReference type="AlphaFoldDB" id="A0A6J2KI54"/>
<dbReference type="RefSeq" id="XP_028041243.1">
    <property type="nucleotide sequence ID" value="XM_028185442.1"/>
</dbReference>
<evidence type="ECO:0000256" key="6">
    <source>
        <dbReference type="ARBA" id="ARBA00023242"/>
    </source>
</evidence>
<evidence type="ECO:0000256" key="4">
    <source>
        <dbReference type="ARBA" id="ARBA00023125"/>
    </source>
</evidence>
<accession>A0A6J2KI54</accession>
<evidence type="ECO:0000313" key="9">
    <source>
        <dbReference type="Proteomes" id="UP000504629"/>
    </source>
</evidence>
<dbReference type="SUPFAM" id="SSF57959">
    <property type="entry name" value="Leucine zipper domain"/>
    <property type="match status" value="1"/>
</dbReference>
<reference evidence="10 11" key="1">
    <citation type="submission" date="2025-04" db="UniProtKB">
        <authorList>
            <consortium name="RefSeq"/>
        </authorList>
    </citation>
    <scope>IDENTIFICATION</scope>
    <source>
        <tissue evidence="10 11">Silk gland</tissue>
    </source>
</reference>
<dbReference type="RefSeq" id="XP_028041249.1">
    <property type="nucleotide sequence ID" value="XM_028185448.1"/>
</dbReference>
<feature type="compositionally biased region" description="Basic and acidic residues" evidence="7">
    <location>
        <begin position="78"/>
        <end position="99"/>
    </location>
</feature>
<evidence type="ECO:0000313" key="16">
    <source>
        <dbReference type="RefSeq" id="XP_028041249.1"/>
    </source>
</evidence>
<dbReference type="RefSeq" id="XP_028041248.1">
    <property type="nucleotide sequence ID" value="XM_028185447.1"/>
</dbReference>
<dbReference type="RefSeq" id="XP_028041247.1">
    <property type="nucleotide sequence ID" value="XM_028185446.1"/>
</dbReference>
<evidence type="ECO:0000313" key="12">
    <source>
        <dbReference type="RefSeq" id="XP_028041245.1"/>
    </source>
</evidence>
<dbReference type="OrthoDB" id="6022300at2759"/>
<keyword evidence="3" id="KW-0805">Transcription regulation</keyword>
<dbReference type="GeneID" id="114251240"/>
<keyword evidence="5" id="KW-0804">Transcription</keyword>
<dbReference type="GO" id="GO:0000981">
    <property type="term" value="F:DNA-binding transcription factor activity, RNA polymerase II-specific"/>
    <property type="evidence" value="ECO:0007669"/>
    <property type="project" value="TreeGrafter"/>
</dbReference>
<evidence type="ECO:0000259" key="8">
    <source>
        <dbReference type="SMART" id="SM00338"/>
    </source>
</evidence>
<evidence type="ECO:0000256" key="1">
    <source>
        <dbReference type="ARBA" id="ARBA00004123"/>
    </source>
</evidence>
<gene>
    <name evidence="10 11 12 13 14 15 16 17 18" type="primary">LOC114251240</name>
</gene>
<name>A0A6J2KI54_BOMMA</name>
<dbReference type="Pfam" id="PF07716">
    <property type="entry name" value="bZIP_2"/>
    <property type="match status" value="1"/>
</dbReference>
<dbReference type="Proteomes" id="UP000504629">
    <property type="component" value="Unplaced"/>
</dbReference>
<dbReference type="RefSeq" id="XP_028041246.1">
    <property type="nucleotide sequence ID" value="XM_028185445.1"/>
</dbReference>
<dbReference type="RefSeq" id="XP_028041245.1">
    <property type="nucleotide sequence ID" value="XM_028185444.1"/>
</dbReference>